<dbReference type="InterPro" id="IPR037121">
    <property type="entry name" value="Ribosomal_bL25_C"/>
</dbReference>
<dbReference type="CDD" id="cd00495">
    <property type="entry name" value="Ribosomal_L25_TL5_CTC"/>
    <property type="match status" value="1"/>
</dbReference>
<protein>
    <recommendedName>
        <fullName evidence="5">Large ribosomal subunit protein bL25</fullName>
    </recommendedName>
    <alternativeName>
        <fullName evidence="5">General stress protein CTC</fullName>
    </alternativeName>
</protein>
<evidence type="ECO:0000256" key="4">
    <source>
        <dbReference type="ARBA" id="ARBA00023274"/>
    </source>
</evidence>
<dbReference type="RefSeq" id="WP_209971252.1">
    <property type="nucleotide sequence ID" value="NZ_JAGGLB010000005.1"/>
</dbReference>
<reference evidence="9 10" key="1">
    <citation type="submission" date="2021-03" db="EMBL/GenBank/DDBJ databases">
        <title>Genomic Encyclopedia of Type Strains, Phase IV (KMG-IV): sequencing the most valuable type-strain genomes for metagenomic binning, comparative biology and taxonomic classification.</title>
        <authorList>
            <person name="Goeker M."/>
        </authorList>
    </citation>
    <scope>NUCLEOTIDE SEQUENCE [LARGE SCALE GENOMIC DNA]</scope>
    <source>
        <strain evidence="9 10">DSM 26048</strain>
    </source>
</reference>
<feature type="region of interest" description="Disordered" evidence="6">
    <location>
        <begin position="185"/>
        <end position="204"/>
    </location>
</feature>
<dbReference type="InterPro" id="IPR020056">
    <property type="entry name" value="Rbsml_bL25/Gln-tRNA_synth_N"/>
</dbReference>
<evidence type="ECO:0000256" key="6">
    <source>
        <dbReference type="SAM" id="MobiDB-lite"/>
    </source>
</evidence>
<dbReference type="HAMAP" id="MF_01334">
    <property type="entry name" value="Ribosomal_bL25_CTC"/>
    <property type="match status" value="1"/>
</dbReference>
<name>A0ABS4IUD2_9BACL</name>
<keyword evidence="4 5" id="KW-0687">Ribonucleoprotein</keyword>
<dbReference type="Pfam" id="PF01386">
    <property type="entry name" value="Ribosomal_L25p"/>
    <property type="match status" value="1"/>
</dbReference>
<feature type="domain" description="Large ribosomal subunit protein bL25 beta" evidence="8">
    <location>
        <begin position="95"/>
        <end position="176"/>
    </location>
</feature>
<keyword evidence="1 5" id="KW-0699">rRNA-binding</keyword>
<dbReference type="InterPro" id="IPR029751">
    <property type="entry name" value="Ribosomal_L25_dom"/>
</dbReference>
<proteinExistence type="inferred from homology"/>
<comment type="function">
    <text evidence="5">This is one of the proteins that binds to the 5S RNA in the ribosome where it forms part of the central protuberance.</text>
</comment>
<evidence type="ECO:0000256" key="2">
    <source>
        <dbReference type="ARBA" id="ARBA00022884"/>
    </source>
</evidence>
<organism evidence="9 10">
    <name type="scientific">Paenibacillus eucommiae</name>
    <dbReference type="NCBI Taxonomy" id="1355755"/>
    <lineage>
        <taxon>Bacteria</taxon>
        <taxon>Bacillati</taxon>
        <taxon>Bacillota</taxon>
        <taxon>Bacilli</taxon>
        <taxon>Bacillales</taxon>
        <taxon>Paenibacillaceae</taxon>
        <taxon>Paenibacillus</taxon>
    </lineage>
</organism>
<dbReference type="InterPro" id="IPR020930">
    <property type="entry name" value="Ribosomal_uL5_bac-type"/>
</dbReference>
<evidence type="ECO:0000259" key="8">
    <source>
        <dbReference type="Pfam" id="PF14693"/>
    </source>
</evidence>
<dbReference type="Pfam" id="PF14693">
    <property type="entry name" value="Ribosomal_TL5_C"/>
    <property type="match status" value="1"/>
</dbReference>
<dbReference type="Proteomes" id="UP001519287">
    <property type="component" value="Unassembled WGS sequence"/>
</dbReference>
<feature type="domain" description="Large ribosomal subunit protein bL25 L25" evidence="7">
    <location>
        <begin position="8"/>
        <end position="87"/>
    </location>
</feature>
<comment type="subunit">
    <text evidence="5">Part of the 50S ribosomal subunit; part of the 5S rRNA/L5/L18/L25 subcomplex. Contacts the 5S rRNA. Binds to the 5S rRNA independently of L5 and L18.</text>
</comment>
<dbReference type="PANTHER" id="PTHR33284:SF1">
    <property type="entry name" value="RIBOSOMAL PROTEIN L25_GLN-TRNA SYNTHETASE, ANTI-CODON-BINDING DOMAIN-CONTAINING PROTEIN"/>
    <property type="match status" value="1"/>
</dbReference>
<keyword evidence="3 5" id="KW-0689">Ribosomal protein</keyword>
<comment type="caution">
    <text evidence="9">The sequence shown here is derived from an EMBL/GenBank/DDBJ whole genome shotgun (WGS) entry which is preliminary data.</text>
</comment>
<sequence length="204" mass="22531">MSNAIQLTTRTGSVKKMRAKGHVPAVVYSSRMESEHVAVDEREIRAALKRNPHAILEVTLPSKEKHPVLIHQVQKNSLSGQLLHIDFLQINMKEKLDTTVALLFTGEAAGTKEGGILQVELHQVNVRCMPNKLPDHIEIDISGLKIGDHFTVAQLKVPKDIEILNDPETVLVTILAMQKLDESLEPAAEDAEGTDSDIKKEDAN</sequence>
<evidence type="ECO:0000313" key="9">
    <source>
        <dbReference type="EMBL" id="MBP1990476.1"/>
    </source>
</evidence>
<dbReference type="SUPFAM" id="SSF50715">
    <property type="entry name" value="Ribosomal protein L25-like"/>
    <property type="match status" value="1"/>
</dbReference>
<gene>
    <name evidence="5" type="primary">rplY</name>
    <name evidence="5" type="synonym">ctc</name>
    <name evidence="9" type="ORF">J2Z66_002082</name>
</gene>
<keyword evidence="10" id="KW-1185">Reference proteome</keyword>
<evidence type="ECO:0000256" key="3">
    <source>
        <dbReference type="ARBA" id="ARBA00022980"/>
    </source>
</evidence>
<keyword evidence="2 5" id="KW-0694">RNA-binding</keyword>
<comment type="similarity">
    <text evidence="5">Belongs to the bacterial ribosomal protein bL25 family. CTC subfamily.</text>
</comment>
<evidence type="ECO:0000256" key="5">
    <source>
        <dbReference type="HAMAP-Rule" id="MF_01334"/>
    </source>
</evidence>
<dbReference type="Gene3D" id="2.170.120.20">
    <property type="entry name" value="Ribosomal protein L25, beta domain"/>
    <property type="match status" value="1"/>
</dbReference>
<evidence type="ECO:0000259" key="7">
    <source>
        <dbReference type="Pfam" id="PF01386"/>
    </source>
</evidence>
<dbReference type="InterPro" id="IPR001021">
    <property type="entry name" value="Ribosomal_bL25_long"/>
</dbReference>
<evidence type="ECO:0000256" key="1">
    <source>
        <dbReference type="ARBA" id="ARBA00022730"/>
    </source>
</evidence>
<dbReference type="Gene3D" id="2.40.240.10">
    <property type="entry name" value="Ribosomal Protein L25, Chain P"/>
    <property type="match status" value="1"/>
</dbReference>
<evidence type="ECO:0000313" key="10">
    <source>
        <dbReference type="Proteomes" id="UP001519287"/>
    </source>
</evidence>
<dbReference type="NCBIfam" id="TIGR00731">
    <property type="entry name" value="bL25_bact_ctc"/>
    <property type="match status" value="1"/>
</dbReference>
<dbReference type="EMBL" id="JAGGLB010000005">
    <property type="protein sequence ID" value="MBP1990476.1"/>
    <property type="molecule type" value="Genomic_DNA"/>
</dbReference>
<dbReference type="InterPro" id="IPR020057">
    <property type="entry name" value="Ribosomal_bL25_b-dom"/>
</dbReference>
<dbReference type="PANTHER" id="PTHR33284">
    <property type="entry name" value="RIBOSOMAL PROTEIN L25/GLN-TRNA SYNTHETASE, ANTI-CODON-BINDING DOMAIN-CONTAINING PROTEIN"/>
    <property type="match status" value="1"/>
</dbReference>
<dbReference type="InterPro" id="IPR011035">
    <property type="entry name" value="Ribosomal_bL25/Gln-tRNA_synth"/>
</dbReference>
<accession>A0ABS4IUD2</accession>
<feature type="compositionally biased region" description="Acidic residues" evidence="6">
    <location>
        <begin position="185"/>
        <end position="195"/>
    </location>
</feature>
<dbReference type="GO" id="GO:0005840">
    <property type="term" value="C:ribosome"/>
    <property type="evidence" value="ECO:0007669"/>
    <property type="project" value="UniProtKB-KW"/>
</dbReference>